<feature type="compositionally biased region" description="Basic and acidic residues" evidence="13">
    <location>
        <begin position="76"/>
        <end position="100"/>
    </location>
</feature>
<keyword evidence="16" id="KW-1185">Reference proteome</keyword>
<evidence type="ECO:0000256" key="9">
    <source>
        <dbReference type="ARBA" id="ARBA00023136"/>
    </source>
</evidence>
<feature type="transmembrane region" description="Helical" evidence="14">
    <location>
        <begin position="161"/>
        <end position="187"/>
    </location>
</feature>
<feature type="active site" evidence="12">
    <location>
        <position position="425"/>
    </location>
</feature>
<comment type="similarity">
    <text evidence="4 11">Belongs to the membrane-bound acyltransferase family. Sterol o-acyltransferase subfamily.</text>
</comment>
<proteinExistence type="inferred from homology"/>
<name>A0A3S3Q3N8_9MAGN</name>
<keyword evidence="10 11" id="KW-0012">Acyltransferase</keyword>
<dbReference type="InterPro" id="IPR014371">
    <property type="entry name" value="Oat_ACAT_DAG_ARE"/>
</dbReference>
<dbReference type="GO" id="GO:0005789">
    <property type="term" value="C:endoplasmic reticulum membrane"/>
    <property type="evidence" value="ECO:0007669"/>
    <property type="project" value="UniProtKB-SubCell"/>
</dbReference>
<comment type="pathway">
    <text evidence="3">Lipid metabolism.</text>
</comment>
<keyword evidence="7 11" id="KW-0256">Endoplasmic reticulum</keyword>
<evidence type="ECO:0000256" key="1">
    <source>
        <dbReference type="ARBA" id="ARBA00004477"/>
    </source>
</evidence>
<evidence type="ECO:0000256" key="4">
    <source>
        <dbReference type="ARBA" id="ARBA00009010"/>
    </source>
</evidence>
<dbReference type="GO" id="GO:0004144">
    <property type="term" value="F:diacylglycerol O-acyltransferase activity"/>
    <property type="evidence" value="ECO:0007669"/>
    <property type="project" value="InterPro"/>
</dbReference>
<organism evidence="15 16">
    <name type="scientific">Cinnamomum micranthum f. kanehirae</name>
    <dbReference type="NCBI Taxonomy" id="337451"/>
    <lineage>
        <taxon>Eukaryota</taxon>
        <taxon>Viridiplantae</taxon>
        <taxon>Streptophyta</taxon>
        <taxon>Embryophyta</taxon>
        <taxon>Tracheophyta</taxon>
        <taxon>Spermatophyta</taxon>
        <taxon>Magnoliopsida</taxon>
        <taxon>Magnoliidae</taxon>
        <taxon>Laurales</taxon>
        <taxon>Lauraceae</taxon>
        <taxon>Cinnamomum</taxon>
    </lineage>
</organism>
<dbReference type="InterPro" id="IPR027251">
    <property type="entry name" value="Diacylglycerol_acylTrfase1"/>
</dbReference>
<dbReference type="InterPro" id="IPR004299">
    <property type="entry name" value="MBOAT_fam"/>
</dbReference>
<keyword evidence="9 11" id="KW-0472">Membrane</keyword>
<evidence type="ECO:0000256" key="5">
    <source>
        <dbReference type="ARBA" id="ARBA00022679"/>
    </source>
</evidence>
<evidence type="ECO:0000256" key="3">
    <source>
        <dbReference type="ARBA" id="ARBA00005189"/>
    </source>
</evidence>
<dbReference type="PIRSF" id="PIRSF000439">
    <property type="entry name" value="Oat_ACAT_DAG_ARE"/>
    <property type="match status" value="1"/>
</dbReference>
<accession>A0A3S3Q3N8</accession>
<feature type="transmembrane region" description="Helical" evidence="14">
    <location>
        <begin position="436"/>
        <end position="457"/>
    </location>
</feature>
<dbReference type="AlphaFoldDB" id="A0A3S3Q3N8"/>
<evidence type="ECO:0000256" key="13">
    <source>
        <dbReference type="SAM" id="MobiDB-lite"/>
    </source>
</evidence>
<evidence type="ECO:0000313" key="15">
    <source>
        <dbReference type="EMBL" id="RWR78105.1"/>
    </source>
</evidence>
<evidence type="ECO:0000313" key="16">
    <source>
        <dbReference type="Proteomes" id="UP000283530"/>
    </source>
</evidence>
<dbReference type="Pfam" id="PF03062">
    <property type="entry name" value="MBOAT"/>
    <property type="match status" value="1"/>
</dbReference>
<keyword evidence="8 14" id="KW-1133">Transmembrane helix</keyword>
<gene>
    <name evidence="15" type="ORF">CKAN_00661500</name>
</gene>
<dbReference type="UniPathway" id="UPA00282"/>
<dbReference type="PANTHER" id="PTHR10408">
    <property type="entry name" value="STEROL O-ACYLTRANSFERASE"/>
    <property type="match status" value="1"/>
</dbReference>
<protein>
    <recommendedName>
        <fullName evidence="11">O-acyltransferase</fullName>
    </recommendedName>
</protein>
<dbReference type="EMBL" id="QPKB01000002">
    <property type="protein sequence ID" value="RWR78105.1"/>
    <property type="molecule type" value="Genomic_DNA"/>
</dbReference>
<reference evidence="15 16" key="1">
    <citation type="journal article" date="2019" name="Nat. Plants">
        <title>Stout camphor tree genome fills gaps in understanding of flowering plant genome evolution.</title>
        <authorList>
            <person name="Chaw S.M."/>
            <person name="Liu Y.C."/>
            <person name="Wu Y.W."/>
            <person name="Wang H.Y."/>
            <person name="Lin C.I."/>
            <person name="Wu C.S."/>
            <person name="Ke H.M."/>
            <person name="Chang L.Y."/>
            <person name="Hsu C.Y."/>
            <person name="Yang H.T."/>
            <person name="Sudianto E."/>
            <person name="Hsu M.H."/>
            <person name="Wu K.P."/>
            <person name="Wang L.N."/>
            <person name="Leebens-Mack J.H."/>
            <person name="Tsai I.J."/>
        </authorList>
    </citation>
    <scope>NUCLEOTIDE SEQUENCE [LARGE SCALE GENOMIC DNA]</scope>
    <source>
        <strain evidence="16">cv. Chaw 1501</strain>
        <tissue evidence="15">Young leaves</tissue>
    </source>
</reference>
<comment type="pathway">
    <text evidence="2">Glycerolipid metabolism; triacylglycerol biosynthesis.</text>
</comment>
<evidence type="ECO:0000256" key="14">
    <source>
        <dbReference type="SAM" id="Phobius"/>
    </source>
</evidence>
<dbReference type="STRING" id="337451.A0A3S3Q3N8"/>
<dbReference type="PANTHER" id="PTHR10408:SF7">
    <property type="entry name" value="DIACYLGLYCEROL O-ACYLTRANSFERASE 1"/>
    <property type="match status" value="1"/>
</dbReference>
<dbReference type="GO" id="GO:0019432">
    <property type="term" value="P:triglyceride biosynthetic process"/>
    <property type="evidence" value="ECO:0007669"/>
    <property type="project" value="UniProtKB-UniPathway"/>
</dbReference>
<keyword evidence="5 11" id="KW-0808">Transferase</keyword>
<feature type="transmembrane region" description="Helical" evidence="14">
    <location>
        <begin position="136"/>
        <end position="155"/>
    </location>
</feature>
<evidence type="ECO:0000256" key="7">
    <source>
        <dbReference type="ARBA" id="ARBA00022824"/>
    </source>
</evidence>
<dbReference type="Proteomes" id="UP000283530">
    <property type="component" value="Unassembled WGS sequence"/>
</dbReference>
<evidence type="ECO:0000256" key="2">
    <source>
        <dbReference type="ARBA" id="ARBA00004771"/>
    </source>
</evidence>
<feature type="transmembrane region" description="Helical" evidence="14">
    <location>
        <begin position="411"/>
        <end position="429"/>
    </location>
</feature>
<feature type="transmembrane region" description="Helical" evidence="14">
    <location>
        <begin position="227"/>
        <end position="245"/>
    </location>
</feature>
<dbReference type="GO" id="GO:0009941">
    <property type="term" value="C:chloroplast envelope"/>
    <property type="evidence" value="ECO:0007669"/>
    <property type="project" value="TreeGrafter"/>
</dbReference>
<feature type="region of interest" description="Disordered" evidence="13">
    <location>
        <begin position="1"/>
        <end position="100"/>
    </location>
</feature>
<evidence type="ECO:0000256" key="12">
    <source>
        <dbReference type="PIRSR" id="PIRSR000439-1"/>
    </source>
</evidence>
<evidence type="ECO:0000256" key="11">
    <source>
        <dbReference type="PIRNR" id="PIRNR000439"/>
    </source>
</evidence>
<comment type="caution">
    <text evidence="15">The sequence shown here is derived from an EMBL/GenBank/DDBJ whole genome shotgun (WGS) entry which is preliminary data.</text>
</comment>
<evidence type="ECO:0000256" key="10">
    <source>
        <dbReference type="ARBA" id="ARBA00023315"/>
    </source>
</evidence>
<feature type="transmembrane region" description="Helical" evidence="14">
    <location>
        <begin position="199"/>
        <end position="221"/>
    </location>
</feature>
<comment type="subcellular location">
    <subcellularLocation>
        <location evidence="1 11">Endoplasmic reticulum membrane</location>
        <topology evidence="1 11">Multi-pass membrane protein</topology>
    </subcellularLocation>
</comment>
<dbReference type="PIRSF" id="PIRSF500231">
    <property type="entry name" value="Oat_dag"/>
    <property type="match status" value="1"/>
</dbReference>
<sequence length="628" mass="70795">MAISTPEETLTLTQDSVPVSDLRRRPPPATAISAVLDSSSKTCGSSRDDSGDNSSVGNTFDGEQRNPSVDGGYGTDKVDGDDRTDKVKRDEARIGNGEDRGKKVDFRLPYGPSVPAHRRVIESPLSSDLIFKQSHAGLFNLCIVVLIAVNSRLIIENLMKYGLLIGSGFWFSSSLSLSIFPLCAFMVEKFAQQKLISELVVVSLHVTITMAEIIYPVFVILRSDSAVLSGITLMILTCIVWLKLVSYAHTNYDIRASCKSADKGDVPFNYVSADGTHNISFQNLAYFMAAPTLCYQPSYPRTTCIRKNWVLRQFVKLVIFTGVMGFIIEQYINPIVTNSQHPLKGNFLYAVERVLKLSVPTLLNILAELLCFGDREFYKDWWNATTVDEPVHKWMARHVYFPCLRNGIPKGVSFVIAFFISAVFHELCIGVPCHIFTFWAFMGIMLQVPLVIITNYLQNKFRNTMVGNMIFWFFFCIYGQPMCVLLYYHDVMNRRVRTDPVPFRRKQHILKITHKVKNVMGTETTLTNVCGALLKEITTIVDKTFPSPHLAGIFSGLIIRKFDANSLCSPIKRHAFIHMIFFYMNLSSLDDDELAKLETHFSLFLLNAMSNSNKEGYKCFCGVRVCDG</sequence>
<keyword evidence="6 14" id="KW-0812">Transmembrane</keyword>
<dbReference type="OrthoDB" id="10039049at2759"/>
<feature type="compositionally biased region" description="Polar residues" evidence="13">
    <location>
        <begin position="1"/>
        <end position="17"/>
    </location>
</feature>
<evidence type="ECO:0000256" key="6">
    <source>
        <dbReference type="ARBA" id="ARBA00022692"/>
    </source>
</evidence>
<feature type="transmembrane region" description="Helical" evidence="14">
    <location>
        <begin position="469"/>
        <end position="488"/>
    </location>
</feature>
<evidence type="ECO:0000256" key="8">
    <source>
        <dbReference type="ARBA" id="ARBA00022989"/>
    </source>
</evidence>